<dbReference type="Gene3D" id="1.10.287.130">
    <property type="match status" value="1"/>
</dbReference>
<dbReference type="SUPFAM" id="SSF55874">
    <property type="entry name" value="ATPase domain of HSP90 chaperone/DNA topoisomerase II/histidine kinase"/>
    <property type="match status" value="1"/>
</dbReference>
<evidence type="ECO:0000256" key="4">
    <source>
        <dbReference type="ARBA" id="ARBA00012438"/>
    </source>
</evidence>
<comment type="caution">
    <text evidence="14">The sequence shown here is derived from an EMBL/GenBank/DDBJ whole genome shotgun (WGS) entry which is preliminary data.</text>
</comment>
<sequence>MAISLSTTESSFFLIILIIVVAAAALLIWQSYRKGVDAGALRMVRKIAQDNEPPASSVFGRGVNAQNAAHNLLDVMRSAVILVDGLGNTRYVSPLAEQLDVVADDHLEYDEIRDILAQVVSDGKIRDREIELHVEPESGRITDRVPMYLRVRIGRIARIHSDIMPDDDVDDIAVSGGADELYAVFLENVSERRNFERMRRDFVTNVSHELKTPAGAISLLAETVSDAAEDPDAVRYFSGRISKESERLTELVQKLIALQKVQNDEGLAAADRRPVDVPQVVREALDENAVQADAANIELRMYVGDDTVGVQTNEANDTADGTEADRAGRSGGMDGDAADGTAEPAYEPMIVEGDADAIKTAVKNLVENAVHYSPKGTHVGVSVKQEGGFVRIRVIDQGIGIPVEAQSRIFERFYRVDPARSRETGGTGLGLAITKHIVQEAGGTIDVWSRPGEGSTFTITLPVASGENHSND</sequence>
<evidence type="ECO:0000259" key="13">
    <source>
        <dbReference type="PROSITE" id="PS50109"/>
    </source>
</evidence>
<keyword evidence="12" id="KW-1133">Transmembrane helix</keyword>
<evidence type="ECO:0000256" key="5">
    <source>
        <dbReference type="ARBA" id="ARBA00022553"/>
    </source>
</evidence>
<keyword evidence="6" id="KW-0808">Transferase</keyword>
<evidence type="ECO:0000256" key="1">
    <source>
        <dbReference type="ARBA" id="ARBA00000085"/>
    </source>
</evidence>
<feature type="transmembrane region" description="Helical" evidence="12">
    <location>
        <begin position="12"/>
        <end position="32"/>
    </location>
</feature>
<comment type="catalytic activity">
    <reaction evidence="1">
        <text>ATP + protein L-histidine = ADP + protein N-phospho-L-histidine.</text>
        <dbReference type="EC" id="2.7.13.3"/>
    </reaction>
</comment>
<keyword evidence="7 14" id="KW-0418">Kinase</keyword>
<evidence type="ECO:0000256" key="11">
    <source>
        <dbReference type="SAM" id="MobiDB-lite"/>
    </source>
</evidence>
<dbReference type="GO" id="GO:0004721">
    <property type="term" value="F:phosphoprotein phosphatase activity"/>
    <property type="evidence" value="ECO:0007669"/>
    <property type="project" value="TreeGrafter"/>
</dbReference>
<dbReference type="PROSITE" id="PS50109">
    <property type="entry name" value="HIS_KIN"/>
    <property type="match status" value="1"/>
</dbReference>
<dbReference type="InterPro" id="IPR003661">
    <property type="entry name" value="HisK_dim/P_dom"/>
</dbReference>
<evidence type="ECO:0000256" key="12">
    <source>
        <dbReference type="SAM" id="Phobius"/>
    </source>
</evidence>
<dbReference type="Proteomes" id="UP000229095">
    <property type="component" value="Unassembled WGS sequence"/>
</dbReference>
<dbReference type="GO" id="GO:0016036">
    <property type="term" value="P:cellular response to phosphate starvation"/>
    <property type="evidence" value="ECO:0007669"/>
    <property type="project" value="TreeGrafter"/>
</dbReference>
<dbReference type="GO" id="GO:0005886">
    <property type="term" value="C:plasma membrane"/>
    <property type="evidence" value="ECO:0007669"/>
    <property type="project" value="UniProtKB-SubCell"/>
</dbReference>
<dbReference type="EMBL" id="PEBI01000001">
    <property type="protein sequence ID" value="PJM73951.1"/>
    <property type="molecule type" value="Genomic_DNA"/>
</dbReference>
<dbReference type="FunFam" id="3.30.565.10:FF:000006">
    <property type="entry name" value="Sensor histidine kinase WalK"/>
    <property type="match status" value="1"/>
</dbReference>
<reference evidence="14 15" key="1">
    <citation type="submission" date="2017-10" db="EMBL/GenBank/DDBJ databases">
        <title>Draft genome sequences of strains TRE 1, TRE 9, TRE H and TRI 7, isolated from tamarins, belonging to four potential novel Bifidobacterium species.</title>
        <authorList>
            <person name="Mattarelli P."/>
            <person name="Modesto M."/>
            <person name="Puglisi E."/>
            <person name="Morelli L."/>
            <person name="Spezio C."/>
            <person name="Bonetti A."/>
            <person name="Sandri C."/>
        </authorList>
    </citation>
    <scope>NUCLEOTIDE SEQUENCE [LARGE SCALE GENOMIC DNA]</scope>
    <source>
        <strain evidence="15">TRE1</strain>
    </source>
</reference>
<comment type="subcellular location">
    <subcellularLocation>
        <location evidence="3">Cell membrane</location>
    </subcellularLocation>
</comment>
<dbReference type="SUPFAM" id="SSF47384">
    <property type="entry name" value="Homodimeric domain of signal transducing histidine kinase"/>
    <property type="match status" value="1"/>
</dbReference>
<evidence type="ECO:0000256" key="3">
    <source>
        <dbReference type="ARBA" id="ARBA00004236"/>
    </source>
</evidence>
<dbReference type="InterPro" id="IPR004358">
    <property type="entry name" value="Sig_transdc_His_kin-like_C"/>
</dbReference>
<dbReference type="InterPro" id="IPR005467">
    <property type="entry name" value="His_kinase_dom"/>
</dbReference>
<dbReference type="Gene3D" id="3.30.565.10">
    <property type="entry name" value="Histidine kinase-like ATPase, C-terminal domain"/>
    <property type="match status" value="1"/>
</dbReference>
<dbReference type="EC" id="2.7.13.3" evidence="4"/>
<dbReference type="GO" id="GO:0005509">
    <property type="term" value="F:calcium ion binding"/>
    <property type="evidence" value="ECO:0007669"/>
    <property type="project" value="UniProtKB-ARBA"/>
</dbReference>
<evidence type="ECO:0000313" key="15">
    <source>
        <dbReference type="Proteomes" id="UP000229095"/>
    </source>
</evidence>
<evidence type="ECO:0000256" key="9">
    <source>
        <dbReference type="ARBA" id="ARBA00023136"/>
    </source>
</evidence>
<dbReference type="FunFam" id="1.10.287.130:FF:000001">
    <property type="entry name" value="Two-component sensor histidine kinase"/>
    <property type="match status" value="1"/>
</dbReference>
<name>A0A2M9HAY7_9BIFI</name>
<dbReference type="InterPro" id="IPR036097">
    <property type="entry name" value="HisK_dim/P_sf"/>
</dbReference>
<evidence type="ECO:0000256" key="8">
    <source>
        <dbReference type="ARBA" id="ARBA00023012"/>
    </source>
</evidence>
<comment type="cofactor">
    <cofactor evidence="2">
        <name>a divalent metal cation</name>
        <dbReference type="ChEBI" id="CHEBI:60240"/>
    </cofactor>
</comment>
<evidence type="ECO:0000256" key="2">
    <source>
        <dbReference type="ARBA" id="ARBA00001968"/>
    </source>
</evidence>
<protein>
    <recommendedName>
        <fullName evidence="10">Sensor-like histidine kinase SenX3</fullName>
        <ecNumber evidence="4">2.7.13.3</ecNumber>
    </recommendedName>
</protein>
<evidence type="ECO:0000313" key="14">
    <source>
        <dbReference type="EMBL" id="PJM73951.1"/>
    </source>
</evidence>
<dbReference type="InterPro" id="IPR003594">
    <property type="entry name" value="HATPase_dom"/>
</dbReference>
<evidence type="ECO:0000256" key="10">
    <source>
        <dbReference type="ARBA" id="ARBA00039401"/>
    </source>
</evidence>
<dbReference type="InterPro" id="IPR036890">
    <property type="entry name" value="HATPase_C_sf"/>
</dbReference>
<dbReference type="GO" id="GO:0000155">
    <property type="term" value="F:phosphorelay sensor kinase activity"/>
    <property type="evidence" value="ECO:0007669"/>
    <property type="project" value="InterPro"/>
</dbReference>
<dbReference type="OrthoDB" id="9813151at2"/>
<feature type="domain" description="Histidine kinase" evidence="13">
    <location>
        <begin position="205"/>
        <end position="465"/>
    </location>
</feature>
<dbReference type="AlphaFoldDB" id="A0A2M9HAY7"/>
<dbReference type="Pfam" id="PF02518">
    <property type="entry name" value="HATPase_c"/>
    <property type="match status" value="1"/>
</dbReference>
<dbReference type="CDD" id="cd00075">
    <property type="entry name" value="HATPase"/>
    <property type="match status" value="1"/>
</dbReference>
<dbReference type="CDD" id="cd00082">
    <property type="entry name" value="HisKA"/>
    <property type="match status" value="1"/>
</dbReference>
<dbReference type="SMART" id="SM00387">
    <property type="entry name" value="HATPase_c"/>
    <property type="match status" value="1"/>
</dbReference>
<evidence type="ECO:0000256" key="7">
    <source>
        <dbReference type="ARBA" id="ARBA00022777"/>
    </source>
</evidence>
<dbReference type="PANTHER" id="PTHR45453">
    <property type="entry name" value="PHOSPHATE REGULON SENSOR PROTEIN PHOR"/>
    <property type="match status" value="1"/>
</dbReference>
<dbReference type="RefSeq" id="WP_100510094.1">
    <property type="nucleotide sequence ID" value="NZ_PEBI01000001.1"/>
</dbReference>
<keyword evidence="8" id="KW-0902">Two-component regulatory system</keyword>
<dbReference type="PRINTS" id="PR00344">
    <property type="entry name" value="BCTRLSENSOR"/>
</dbReference>
<keyword evidence="15" id="KW-1185">Reference proteome</keyword>
<evidence type="ECO:0000256" key="6">
    <source>
        <dbReference type="ARBA" id="ARBA00022679"/>
    </source>
</evidence>
<dbReference type="SMART" id="SM00388">
    <property type="entry name" value="HisKA"/>
    <property type="match status" value="1"/>
</dbReference>
<keyword evidence="9 12" id="KW-0472">Membrane</keyword>
<proteinExistence type="predicted"/>
<feature type="region of interest" description="Disordered" evidence="11">
    <location>
        <begin position="311"/>
        <end position="341"/>
    </location>
</feature>
<keyword evidence="5" id="KW-0597">Phosphoprotein</keyword>
<dbReference type="PANTHER" id="PTHR45453:SF1">
    <property type="entry name" value="PHOSPHATE REGULON SENSOR PROTEIN PHOR"/>
    <property type="match status" value="1"/>
</dbReference>
<dbReference type="InterPro" id="IPR050351">
    <property type="entry name" value="BphY/WalK/GraS-like"/>
</dbReference>
<gene>
    <name evidence="14" type="ORF">CS006_02005</name>
</gene>
<accession>A0A2M9HAY7</accession>
<dbReference type="Pfam" id="PF00512">
    <property type="entry name" value="HisKA"/>
    <property type="match status" value="1"/>
</dbReference>
<organism evidence="14 15">
    <name type="scientific">Bifidobacterium primatium</name>
    <dbReference type="NCBI Taxonomy" id="2045438"/>
    <lineage>
        <taxon>Bacteria</taxon>
        <taxon>Bacillati</taxon>
        <taxon>Actinomycetota</taxon>
        <taxon>Actinomycetes</taxon>
        <taxon>Bifidobacteriales</taxon>
        <taxon>Bifidobacteriaceae</taxon>
        <taxon>Bifidobacterium</taxon>
    </lineage>
</organism>
<keyword evidence="12" id="KW-0812">Transmembrane</keyword>